<sequence length="655" mass="74935">MTGKEPENDKTNVNSDLSEITSKLQTEFLPELVTMHERIEKIQVIRNEIPKVFEETTDSIRQSAMALMDSIRTQETELISELTRRHEHHSTRLLSGHHQISARIEAIIRLADSSETPTSAAMDWTLPTKDELDCQLTTRIQDLAQLVDKVYEENCMITAYRSGHFPPKLGTLEWCSLRQYRSGSEGMQQEKYPDNMGDKRMDSEQVEHQKPHSNHKHQVSITSGDLMSKQFQPVYNPESTSDVNHRHVAISGPIRMVQNEKNEAEKKITSSISRDRQSRSPKTRDSCDPERTTPSKVSAHKRKKTILRSLSAHTRNTSHVRSIQRQSEAQHLSIRQRLLYKLDKLGSSFGELKQPRDVIVLPNDNIIIADYENRRLQEFDARRQPVRMFNRPKIKPKAVALTRDKFIVVLDACDHNIKSYTQGAELICRFGSGYFHDPCALAINSRDHYVIIDSHLSHVKKVFIYDPMTGIQTRIGFHDNQYLFSNPEGTAISQDDGIIITDAGHHSLLFFSKDGKFIKKVGHQGQGPGEFWYPKGITVDRNDNILVADCGNHRVCLLDNNGRYLCDVLNRHHGLHFPINIAINNNKILALVQNAEVYVFHLHHSATLSFDSELDQMPKKNTDSQRSSELSLINYKRDDDLSKLESCLLRDGLLI</sequence>
<dbReference type="GO" id="GO:0043161">
    <property type="term" value="P:proteasome-mediated ubiquitin-dependent protein catabolic process"/>
    <property type="evidence" value="ECO:0007669"/>
    <property type="project" value="TreeGrafter"/>
</dbReference>
<evidence type="ECO:0000313" key="4">
    <source>
        <dbReference type="EMBL" id="KAK2144152.1"/>
    </source>
</evidence>
<comment type="caution">
    <text evidence="4">The sequence shown here is derived from an EMBL/GenBank/DDBJ whole genome shotgun (WGS) entry which is preliminary data.</text>
</comment>
<dbReference type="CDD" id="cd05819">
    <property type="entry name" value="NHL"/>
    <property type="match status" value="1"/>
</dbReference>
<reference evidence="4" key="1">
    <citation type="journal article" date="2023" name="Mol. Biol. Evol.">
        <title>Third-Generation Sequencing Reveals the Adaptive Role of the Epigenome in Three Deep-Sea Polychaetes.</title>
        <authorList>
            <person name="Perez M."/>
            <person name="Aroh O."/>
            <person name="Sun Y."/>
            <person name="Lan Y."/>
            <person name="Juniper S.K."/>
            <person name="Young C.R."/>
            <person name="Angers B."/>
            <person name="Qian P.Y."/>
        </authorList>
    </citation>
    <scope>NUCLEOTIDE SEQUENCE</scope>
    <source>
        <strain evidence="4">P08H-3</strain>
    </source>
</reference>
<dbReference type="AlphaFoldDB" id="A0AAD9J139"/>
<gene>
    <name evidence="4" type="ORF">LSH36_781g01014</name>
</gene>
<dbReference type="InterPro" id="IPR011042">
    <property type="entry name" value="6-blade_b-propeller_TolB-like"/>
</dbReference>
<feature type="compositionally biased region" description="Basic and acidic residues" evidence="3">
    <location>
        <begin position="191"/>
        <end position="210"/>
    </location>
</feature>
<feature type="compositionally biased region" description="Basic and acidic residues" evidence="3">
    <location>
        <begin position="258"/>
        <end position="293"/>
    </location>
</feature>
<keyword evidence="5" id="KW-1185">Reference proteome</keyword>
<dbReference type="SUPFAM" id="SSF101898">
    <property type="entry name" value="NHL repeat"/>
    <property type="match status" value="1"/>
</dbReference>
<dbReference type="EMBL" id="JAODUP010000781">
    <property type="protein sequence ID" value="KAK2144152.1"/>
    <property type="molecule type" value="Genomic_DNA"/>
</dbReference>
<dbReference type="GO" id="GO:0061630">
    <property type="term" value="F:ubiquitin protein ligase activity"/>
    <property type="evidence" value="ECO:0007669"/>
    <property type="project" value="TreeGrafter"/>
</dbReference>
<protein>
    <submittedName>
        <fullName evidence="4">Uncharacterized protein</fullName>
    </submittedName>
</protein>
<feature type="repeat" description="NHL" evidence="2">
    <location>
        <begin position="339"/>
        <end position="382"/>
    </location>
</feature>
<proteinExistence type="predicted"/>
<dbReference type="PANTHER" id="PTHR24104">
    <property type="entry name" value="E3 UBIQUITIN-PROTEIN LIGASE NHLRC1-RELATED"/>
    <property type="match status" value="1"/>
</dbReference>
<dbReference type="Gene3D" id="2.120.10.30">
    <property type="entry name" value="TolB, C-terminal domain"/>
    <property type="match status" value="2"/>
</dbReference>
<evidence type="ECO:0000256" key="2">
    <source>
        <dbReference type="PROSITE-ProRule" id="PRU00504"/>
    </source>
</evidence>
<keyword evidence="1" id="KW-0677">Repeat</keyword>
<evidence type="ECO:0000256" key="3">
    <source>
        <dbReference type="SAM" id="MobiDB-lite"/>
    </source>
</evidence>
<dbReference type="Proteomes" id="UP001208570">
    <property type="component" value="Unassembled WGS sequence"/>
</dbReference>
<dbReference type="PANTHER" id="PTHR24104:SF25">
    <property type="entry name" value="PROTEIN LIN-41"/>
    <property type="match status" value="1"/>
</dbReference>
<dbReference type="GO" id="GO:0008270">
    <property type="term" value="F:zinc ion binding"/>
    <property type="evidence" value="ECO:0007669"/>
    <property type="project" value="UniProtKB-KW"/>
</dbReference>
<dbReference type="InterPro" id="IPR001258">
    <property type="entry name" value="NHL_repeat"/>
</dbReference>
<feature type="region of interest" description="Disordered" evidence="3">
    <location>
        <begin position="253"/>
        <end position="303"/>
    </location>
</feature>
<dbReference type="PROSITE" id="PS51125">
    <property type="entry name" value="NHL"/>
    <property type="match status" value="2"/>
</dbReference>
<name>A0AAD9J139_9ANNE</name>
<dbReference type="InterPro" id="IPR050952">
    <property type="entry name" value="TRIM-NHL_E3_ligases"/>
</dbReference>
<accession>A0AAD9J139</accession>
<feature type="region of interest" description="Disordered" evidence="3">
    <location>
        <begin position="183"/>
        <end position="224"/>
    </location>
</feature>
<organism evidence="4 5">
    <name type="scientific">Paralvinella palmiformis</name>
    <dbReference type="NCBI Taxonomy" id="53620"/>
    <lineage>
        <taxon>Eukaryota</taxon>
        <taxon>Metazoa</taxon>
        <taxon>Spiralia</taxon>
        <taxon>Lophotrochozoa</taxon>
        <taxon>Annelida</taxon>
        <taxon>Polychaeta</taxon>
        <taxon>Sedentaria</taxon>
        <taxon>Canalipalpata</taxon>
        <taxon>Terebellida</taxon>
        <taxon>Terebelliformia</taxon>
        <taxon>Alvinellidae</taxon>
        <taxon>Paralvinella</taxon>
    </lineage>
</organism>
<evidence type="ECO:0000313" key="5">
    <source>
        <dbReference type="Proteomes" id="UP001208570"/>
    </source>
</evidence>
<feature type="repeat" description="NHL" evidence="2">
    <location>
        <begin position="518"/>
        <end position="561"/>
    </location>
</feature>
<evidence type="ECO:0000256" key="1">
    <source>
        <dbReference type="ARBA" id="ARBA00022737"/>
    </source>
</evidence>
<dbReference type="GO" id="GO:0000209">
    <property type="term" value="P:protein polyubiquitination"/>
    <property type="evidence" value="ECO:0007669"/>
    <property type="project" value="TreeGrafter"/>
</dbReference>
<dbReference type="Pfam" id="PF17170">
    <property type="entry name" value="DUF5128"/>
    <property type="match status" value="1"/>
</dbReference>